<feature type="compositionally biased region" description="Basic residues" evidence="5">
    <location>
        <begin position="119"/>
        <end position="130"/>
    </location>
</feature>
<dbReference type="PROSITE" id="PS50829">
    <property type="entry name" value="GYF"/>
    <property type="match status" value="1"/>
</dbReference>
<dbReference type="InterPro" id="IPR003169">
    <property type="entry name" value="GYF"/>
</dbReference>
<dbReference type="SUPFAM" id="SSF55277">
    <property type="entry name" value="GYF domain"/>
    <property type="match status" value="1"/>
</dbReference>
<dbReference type="SUPFAM" id="SSF47592">
    <property type="entry name" value="SWIB/MDM2 domain"/>
    <property type="match status" value="1"/>
</dbReference>
<dbReference type="InterPro" id="IPR035445">
    <property type="entry name" value="GYF-like_dom_sf"/>
</dbReference>
<accession>A0A6P5Z5J5</accession>
<dbReference type="RefSeq" id="XP_022747616.1">
    <property type="nucleotide sequence ID" value="XM_022891881.1"/>
</dbReference>
<dbReference type="PANTHER" id="PTHR46695">
    <property type="entry name" value="ZINC FINGER CCCH DOMAIN-CONTAINING PROTEIN 44-RELATED"/>
    <property type="match status" value="1"/>
</dbReference>
<feature type="compositionally biased region" description="Polar residues" evidence="5">
    <location>
        <begin position="561"/>
        <end position="571"/>
    </location>
</feature>
<dbReference type="SUPFAM" id="SSF90229">
    <property type="entry name" value="CCCH zinc finger"/>
    <property type="match status" value="1"/>
</dbReference>
<keyword evidence="2 4" id="KW-0863">Zinc-finger</keyword>
<keyword evidence="1 4" id="KW-0479">Metal-binding</keyword>
<dbReference type="InterPro" id="IPR036885">
    <property type="entry name" value="SWIB_MDM2_dom_sf"/>
</dbReference>
<dbReference type="GeneID" id="111297220"/>
<feature type="region of interest" description="Disordered" evidence="5">
    <location>
        <begin position="742"/>
        <end position="866"/>
    </location>
</feature>
<feature type="compositionally biased region" description="Polar residues" evidence="5">
    <location>
        <begin position="742"/>
        <end position="768"/>
    </location>
</feature>
<feature type="region of interest" description="Disordered" evidence="5">
    <location>
        <begin position="469"/>
        <end position="620"/>
    </location>
</feature>
<dbReference type="GO" id="GO:0003677">
    <property type="term" value="F:DNA binding"/>
    <property type="evidence" value="ECO:0007669"/>
    <property type="project" value="InterPro"/>
</dbReference>
<dbReference type="PANTHER" id="PTHR46695:SF5">
    <property type="entry name" value="RNA POLYMERASE-ASSOCIATED PROTEIN RTF1 HOMOLOG"/>
    <property type="match status" value="1"/>
</dbReference>
<feature type="domain" description="Plus3" evidence="8">
    <location>
        <begin position="291"/>
        <end position="424"/>
    </location>
</feature>
<evidence type="ECO:0000256" key="3">
    <source>
        <dbReference type="ARBA" id="ARBA00022833"/>
    </source>
</evidence>
<evidence type="ECO:0000313" key="10">
    <source>
        <dbReference type="Proteomes" id="UP000515121"/>
    </source>
</evidence>
<keyword evidence="3 4" id="KW-0862">Zinc</keyword>
<dbReference type="PROSITE" id="PS50103">
    <property type="entry name" value="ZF_C3H1"/>
    <property type="match status" value="1"/>
</dbReference>
<dbReference type="Gene3D" id="3.30.1490.40">
    <property type="match status" value="1"/>
</dbReference>
<dbReference type="InterPro" id="IPR004343">
    <property type="entry name" value="Plus-3_dom"/>
</dbReference>
<feature type="compositionally biased region" description="Polar residues" evidence="5">
    <location>
        <begin position="535"/>
        <end position="553"/>
    </location>
</feature>
<feature type="domain" description="GYF" evidence="7">
    <location>
        <begin position="636"/>
        <end position="690"/>
    </location>
</feature>
<evidence type="ECO:0000256" key="2">
    <source>
        <dbReference type="ARBA" id="ARBA00022771"/>
    </source>
</evidence>
<feature type="compositionally biased region" description="Polar residues" evidence="5">
    <location>
        <begin position="809"/>
        <end position="828"/>
    </location>
</feature>
<feature type="domain" description="DM2" evidence="9">
    <location>
        <begin position="148"/>
        <end position="231"/>
    </location>
</feature>
<keyword evidence="10" id="KW-1185">Reference proteome</keyword>
<dbReference type="SMART" id="SM00719">
    <property type="entry name" value="Plus3"/>
    <property type="match status" value="1"/>
</dbReference>
<dbReference type="SUPFAM" id="SSF159042">
    <property type="entry name" value="Plus3-like"/>
    <property type="match status" value="1"/>
</dbReference>
<evidence type="ECO:0000256" key="5">
    <source>
        <dbReference type="SAM" id="MobiDB-lite"/>
    </source>
</evidence>
<evidence type="ECO:0000259" key="8">
    <source>
        <dbReference type="PROSITE" id="PS51360"/>
    </source>
</evidence>
<dbReference type="Proteomes" id="UP000515121">
    <property type="component" value="Unplaced"/>
</dbReference>
<dbReference type="GO" id="GO:0008270">
    <property type="term" value="F:zinc ion binding"/>
    <property type="evidence" value="ECO:0007669"/>
    <property type="project" value="UniProtKB-KW"/>
</dbReference>
<feature type="compositionally biased region" description="Polar residues" evidence="5">
    <location>
        <begin position="784"/>
        <end position="802"/>
    </location>
</feature>
<organism evidence="10 11">
    <name type="scientific">Durio zibethinus</name>
    <name type="common">Durian</name>
    <dbReference type="NCBI Taxonomy" id="66656"/>
    <lineage>
        <taxon>Eukaryota</taxon>
        <taxon>Viridiplantae</taxon>
        <taxon>Streptophyta</taxon>
        <taxon>Embryophyta</taxon>
        <taxon>Tracheophyta</taxon>
        <taxon>Spermatophyta</taxon>
        <taxon>Magnoliopsida</taxon>
        <taxon>eudicotyledons</taxon>
        <taxon>Gunneridae</taxon>
        <taxon>Pentapetalae</taxon>
        <taxon>rosids</taxon>
        <taxon>malvids</taxon>
        <taxon>Malvales</taxon>
        <taxon>Malvaceae</taxon>
        <taxon>Helicteroideae</taxon>
        <taxon>Durio</taxon>
    </lineage>
</organism>
<reference evidence="11" key="1">
    <citation type="submission" date="2025-08" db="UniProtKB">
        <authorList>
            <consortium name="RefSeq"/>
        </authorList>
    </citation>
    <scope>IDENTIFICATION</scope>
    <source>
        <tissue evidence="11">Fruit stalk</tissue>
    </source>
</reference>
<dbReference type="InterPro" id="IPR036855">
    <property type="entry name" value="Znf_CCCH_sf"/>
</dbReference>
<proteinExistence type="predicted"/>
<dbReference type="FunFam" id="3.30.1490.40:FF:000004">
    <property type="entry name" value="Zinc finger CCCH domain-containing protein 19"/>
    <property type="match status" value="1"/>
</dbReference>
<dbReference type="Pfam" id="PF02213">
    <property type="entry name" value="GYF"/>
    <property type="match status" value="1"/>
</dbReference>
<dbReference type="InterPro" id="IPR058668">
    <property type="entry name" value="NERD_dom"/>
</dbReference>
<evidence type="ECO:0000259" key="9">
    <source>
        <dbReference type="PROSITE" id="PS51925"/>
    </source>
</evidence>
<dbReference type="InterPro" id="IPR000571">
    <property type="entry name" value="Znf_CCCH"/>
</dbReference>
<evidence type="ECO:0000256" key="1">
    <source>
        <dbReference type="ARBA" id="ARBA00022723"/>
    </source>
</evidence>
<feature type="compositionally biased region" description="Gly residues" evidence="5">
    <location>
        <begin position="1161"/>
        <end position="1170"/>
    </location>
</feature>
<evidence type="ECO:0000256" key="4">
    <source>
        <dbReference type="PROSITE-ProRule" id="PRU00723"/>
    </source>
</evidence>
<sequence length="1216" mass="132534">MCYTCTFSLCKGCIKDAVILCVRGNKGLCESCMNLVMLIERNEQAQVDFDDKCSWEYLFKDYWIDLKRRLSITSDELAKAKNPWKGAAKLESPNELHGFNDGGGTDSDSSSRNVELTVSKRRKTRSQSKSRAREGVSASTASGEGASTNESAEWASKELLEVVMHMRNGGKSVLSRMELSQLILDYIQKHKLRDRCSKSYVICDSRLKNLFGKPRVGHIEMLNLLDPHIFFTKEDSQTDDLQGSVVDAEANQLEADWNSDALTRTGKDKKRKTRKKGDARGLQSNLDDYAAIDMHNINLIYLRRNLVEDLLEDTETFHDKVVGSFVRIRISGAGQKQDLYRLVQVVGTSKVAEPYRVGKRTTDSLLEILNLNKTEVISIDIISNQEFTEDECKRLRQSIKFGLIKRLTVGDIQEKAMAIQAVRVKDWLESEIMRLSHLRDRASEKGRRKELRECVEKLQILKAPEERQRRLEEIPEIHVDPKMDPSYESEEDEGEDDKKQDNFMRPRGSFGRRGKEAISPRNGGLSSSDSWSGSRNYTSMNRELSRNLSNKGFTSKGDDSIGTSEMGNGNLWNPGRERETQQQNSWDRPKTALSSEIGLRKDHSAVIQEPPLKVGSEISPTPLPTGVTTVPINETEKIWHYKDPSRKVQGPFSMVQLRKWSNTGYFPAELKIWRTNEKQDDSILLTDALAGKFQKDPAVADSFPKAQKALYGNSLGATLNQGIESQVGERLRFDQNHEAWSPQHTLGLSGQSAGESLKSQNEVSSSTVRVAPSSLEIPKYSRDTWGSDTNLPSPTPNQNPTGGTKGQAFESNWSPTPVQSTGSLSVANPFQGGTAGLQPPVVSESGSPVAPLVHSHPMVSGESNRTQVNAQASINSGADLKNAGASLQNLVQSVSYHNPSVETHGWGSGSVSRQEAVATSFMPATGTQAWGNASAQKLEPNPSPAMPAQPAAYGHWNCASQSGQISAPFGIGNPAGVFPTPGQPTMLASDSWMPTVPLQSKVQLPAPPNLPWGMSVAETQCAGLRQAPANQNTGWGPMPGNQNMGWGAPLPANTNVNWGAASHGSASVNPNPGWATPSQGQVPGNANSGWTTPGNAMQGWAPPVQGPTIFNANSGWVAPAQGAASGGANPGYVAPSGNSGMWGNESNYYGDKFSNQSDMGSQGGDSGFGGVKPWNRQSSFGSGGSSSRSPFKGQRVCKFHENGNCKKGASCDYLHP</sequence>
<dbReference type="InterPro" id="IPR036128">
    <property type="entry name" value="Plus3-like_sf"/>
</dbReference>
<dbReference type="Pfam" id="PF02201">
    <property type="entry name" value="SWIB"/>
    <property type="match status" value="1"/>
</dbReference>
<dbReference type="InterPro" id="IPR003121">
    <property type="entry name" value="SWIB_MDM2_domain"/>
</dbReference>
<dbReference type="FunFam" id="3.90.70.200:FF:000002">
    <property type="entry name" value="Zinc finger CCCH domain-containing protein 19"/>
    <property type="match status" value="1"/>
</dbReference>
<feature type="compositionally biased region" description="Low complexity" evidence="5">
    <location>
        <begin position="523"/>
        <end position="534"/>
    </location>
</feature>
<dbReference type="Pfam" id="PF03126">
    <property type="entry name" value="Plus-3"/>
    <property type="match status" value="1"/>
</dbReference>
<dbReference type="Pfam" id="PF25980">
    <property type="entry name" value="NERD_plant"/>
    <property type="match status" value="1"/>
</dbReference>
<protein>
    <submittedName>
        <fullName evidence="11">Zinc finger CCCH domain-containing protein 19-like isoform X2</fullName>
    </submittedName>
</protein>
<dbReference type="Gene3D" id="1.10.245.10">
    <property type="entry name" value="SWIB/MDM2 domain"/>
    <property type="match status" value="1"/>
</dbReference>
<feature type="zinc finger region" description="C3H1-type" evidence="4">
    <location>
        <begin position="1191"/>
        <end position="1216"/>
    </location>
</feature>
<feature type="compositionally biased region" description="Low complexity" evidence="5">
    <location>
        <begin position="135"/>
        <end position="148"/>
    </location>
</feature>
<dbReference type="AlphaFoldDB" id="A0A6P5Z5J5"/>
<dbReference type="SMART" id="SM00444">
    <property type="entry name" value="GYF"/>
    <property type="match status" value="1"/>
</dbReference>
<feature type="compositionally biased region" description="Basic and acidic residues" evidence="5">
    <location>
        <begin position="469"/>
        <end position="485"/>
    </location>
</feature>
<gene>
    <name evidence="11" type="primary">LOC111297220</name>
</gene>
<dbReference type="CDD" id="cd10567">
    <property type="entry name" value="SWIB-MDM2_like"/>
    <property type="match status" value="1"/>
</dbReference>
<dbReference type="CDD" id="cd00072">
    <property type="entry name" value="GYF"/>
    <property type="match status" value="1"/>
</dbReference>
<evidence type="ECO:0000313" key="11">
    <source>
        <dbReference type="RefSeq" id="XP_022747616.1"/>
    </source>
</evidence>
<dbReference type="PROSITE" id="PS51925">
    <property type="entry name" value="SWIB_MDM2"/>
    <property type="match status" value="1"/>
</dbReference>
<name>A0A6P5Z5J5_DURZI</name>
<feature type="region of interest" description="Disordered" evidence="5">
    <location>
        <begin position="1154"/>
        <end position="1192"/>
    </location>
</feature>
<dbReference type="PROSITE" id="PS51360">
    <property type="entry name" value="PLUS3"/>
    <property type="match status" value="1"/>
</dbReference>
<dbReference type="Gene3D" id="3.90.70.200">
    <property type="entry name" value="Plus-3 domain"/>
    <property type="match status" value="1"/>
</dbReference>
<feature type="region of interest" description="Disordered" evidence="5">
    <location>
        <begin position="91"/>
        <end position="150"/>
    </location>
</feature>
<feature type="domain" description="C3H1-type" evidence="6">
    <location>
        <begin position="1191"/>
        <end position="1216"/>
    </location>
</feature>
<evidence type="ECO:0000259" key="7">
    <source>
        <dbReference type="PROSITE" id="PS50829"/>
    </source>
</evidence>
<evidence type="ECO:0000259" key="6">
    <source>
        <dbReference type="PROSITE" id="PS50103"/>
    </source>
</evidence>